<sequence>MERCVSFFSCYNWEDVIFESESKWDNTRKDLFSNIKYVFVKMNKHIKAGVGICLLLLGEKLVLMQQRHSYLLA</sequence>
<dbReference type="EMBL" id="JAQQAF010000004">
    <property type="protein sequence ID" value="KAJ8494104.1"/>
    <property type="molecule type" value="Genomic_DNA"/>
</dbReference>
<accession>A0AAV8PTX5</accession>
<protein>
    <submittedName>
        <fullName evidence="1">Uncharacterized protein</fullName>
    </submittedName>
</protein>
<reference evidence="1 2" key="1">
    <citation type="submission" date="2022-12" db="EMBL/GenBank/DDBJ databases">
        <title>Chromosome-scale assembly of the Ensete ventricosum genome.</title>
        <authorList>
            <person name="Dussert Y."/>
            <person name="Stocks J."/>
            <person name="Wendawek A."/>
            <person name="Woldeyes F."/>
            <person name="Nichols R.A."/>
            <person name="Borrell J.S."/>
        </authorList>
    </citation>
    <scope>NUCLEOTIDE SEQUENCE [LARGE SCALE GENOMIC DNA]</scope>
    <source>
        <strain evidence="2">cv. Maze</strain>
        <tissue evidence="1">Seeds</tissue>
    </source>
</reference>
<keyword evidence="2" id="KW-1185">Reference proteome</keyword>
<dbReference type="Proteomes" id="UP001222027">
    <property type="component" value="Unassembled WGS sequence"/>
</dbReference>
<dbReference type="AlphaFoldDB" id="A0AAV8PTX5"/>
<evidence type="ECO:0000313" key="2">
    <source>
        <dbReference type="Proteomes" id="UP001222027"/>
    </source>
</evidence>
<name>A0AAV8PTX5_ENSVE</name>
<organism evidence="1 2">
    <name type="scientific">Ensete ventricosum</name>
    <name type="common">Abyssinian banana</name>
    <name type="synonym">Musa ensete</name>
    <dbReference type="NCBI Taxonomy" id="4639"/>
    <lineage>
        <taxon>Eukaryota</taxon>
        <taxon>Viridiplantae</taxon>
        <taxon>Streptophyta</taxon>
        <taxon>Embryophyta</taxon>
        <taxon>Tracheophyta</taxon>
        <taxon>Spermatophyta</taxon>
        <taxon>Magnoliopsida</taxon>
        <taxon>Liliopsida</taxon>
        <taxon>Zingiberales</taxon>
        <taxon>Musaceae</taxon>
        <taxon>Ensete</taxon>
    </lineage>
</organism>
<proteinExistence type="predicted"/>
<comment type="caution">
    <text evidence="1">The sequence shown here is derived from an EMBL/GenBank/DDBJ whole genome shotgun (WGS) entry which is preliminary data.</text>
</comment>
<gene>
    <name evidence="1" type="ORF">OPV22_015825</name>
</gene>
<evidence type="ECO:0000313" key="1">
    <source>
        <dbReference type="EMBL" id="KAJ8494104.1"/>
    </source>
</evidence>